<dbReference type="Proteomes" id="UP000794436">
    <property type="component" value="Unassembled WGS sequence"/>
</dbReference>
<feature type="compositionally biased region" description="Low complexity" evidence="1">
    <location>
        <begin position="376"/>
        <end position="386"/>
    </location>
</feature>
<feature type="compositionally biased region" description="Low complexity" evidence="1">
    <location>
        <begin position="398"/>
        <end position="410"/>
    </location>
</feature>
<gene>
    <name evidence="2" type="ORF">Poli38472_008599</name>
</gene>
<dbReference type="OrthoDB" id="167738at2759"/>
<feature type="region of interest" description="Disordered" evidence="1">
    <location>
        <begin position="83"/>
        <end position="181"/>
    </location>
</feature>
<feature type="compositionally biased region" description="Low complexity" evidence="1">
    <location>
        <begin position="452"/>
        <end position="472"/>
    </location>
</feature>
<proteinExistence type="predicted"/>
<feature type="compositionally biased region" description="Acidic residues" evidence="1">
    <location>
        <begin position="549"/>
        <end position="562"/>
    </location>
</feature>
<feature type="compositionally biased region" description="Polar residues" evidence="1">
    <location>
        <begin position="142"/>
        <end position="157"/>
    </location>
</feature>
<comment type="caution">
    <text evidence="2">The sequence shown here is derived from an EMBL/GenBank/DDBJ whole genome shotgun (WGS) entry which is preliminary data.</text>
</comment>
<protein>
    <submittedName>
        <fullName evidence="2">Uncharacterized protein</fullName>
    </submittedName>
</protein>
<accession>A0A8K1FBB9</accession>
<keyword evidence="3" id="KW-1185">Reference proteome</keyword>
<dbReference type="AlphaFoldDB" id="A0A8K1FBB9"/>
<feature type="compositionally biased region" description="Low complexity" evidence="1">
    <location>
        <begin position="162"/>
        <end position="175"/>
    </location>
</feature>
<feature type="region of interest" description="Disordered" evidence="1">
    <location>
        <begin position="232"/>
        <end position="304"/>
    </location>
</feature>
<feature type="compositionally biased region" description="Polar residues" evidence="1">
    <location>
        <begin position="103"/>
        <end position="119"/>
    </location>
</feature>
<feature type="compositionally biased region" description="Low complexity" evidence="1">
    <location>
        <begin position="232"/>
        <end position="254"/>
    </location>
</feature>
<feature type="region of interest" description="Disordered" evidence="1">
    <location>
        <begin position="325"/>
        <end position="573"/>
    </location>
</feature>
<evidence type="ECO:0000313" key="3">
    <source>
        <dbReference type="Proteomes" id="UP000794436"/>
    </source>
</evidence>
<evidence type="ECO:0000256" key="1">
    <source>
        <dbReference type="SAM" id="MobiDB-lite"/>
    </source>
</evidence>
<organism evidence="2 3">
    <name type="scientific">Pythium oligandrum</name>
    <name type="common">Mycoparasitic fungus</name>
    <dbReference type="NCBI Taxonomy" id="41045"/>
    <lineage>
        <taxon>Eukaryota</taxon>
        <taxon>Sar</taxon>
        <taxon>Stramenopiles</taxon>
        <taxon>Oomycota</taxon>
        <taxon>Peronosporomycetes</taxon>
        <taxon>Pythiales</taxon>
        <taxon>Pythiaceae</taxon>
        <taxon>Pythium</taxon>
    </lineage>
</organism>
<feature type="compositionally biased region" description="Pro residues" evidence="1">
    <location>
        <begin position="387"/>
        <end position="397"/>
    </location>
</feature>
<feature type="compositionally biased region" description="Low complexity" evidence="1">
    <location>
        <begin position="530"/>
        <end position="540"/>
    </location>
</feature>
<feature type="compositionally biased region" description="Acidic residues" evidence="1">
    <location>
        <begin position="421"/>
        <end position="430"/>
    </location>
</feature>
<feature type="compositionally biased region" description="Low complexity" evidence="1">
    <location>
        <begin position="47"/>
        <end position="71"/>
    </location>
</feature>
<feature type="compositionally biased region" description="Low complexity" evidence="1">
    <location>
        <begin position="331"/>
        <end position="343"/>
    </location>
</feature>
<evidence type="ECO:0000313" key="2">
    <source>
        <dbReference type="EMBL" id="TMW55951.1"/>
    </source>
</evidence>
<feature type="compositionally biased region" description="Pro residues" evidence="1">
    <location>
        <begin position="492"/>
        <end position="510"/>
    </location>
</feature>
<reference evidence="2" key="1">
    <citation type="submission" date="2019-03" db="EMBL/GenBank/DDBJ databases">
        <title>Long read genome sequence of the mycoparasitic Pythium oligandrum ATCC 38472 isolated from sugarbeet rhizosphere.</title>
        <authorList>
            <person name="Gaulin E."/>
        </authorList>
    </citation>
    <scope>NUCLEOTIDE SEQUENCE</scope>
    <source>
        <strain evidence="2">ATCC 38472_TT</strain>
    </source>
</reference>
<feature type="region of interest" description="Disordered" evidence="1">
    <location>
        <begin position="33"/>
        <end position="71"/>
    </location>
</feature>
<name>A0A8K1FBB9_PYTOL</name>
<dbReference type="EMBL" id="SPLM01000146">
    <property type="protein sequence ID" value="TMW55951.1"/>
    <property type="molecule type" value="Genomic_DNA"/>
</dbReference>
<sequence length="573" mass="56088">MLPSLGTRVLAPAAAFNMATNELAAILARRRAKDGSPDGIPAVDSNAATSASAATPATPAEATPAPSAPRSSIAERIARLKEQSAAANGGAPPPMPIPIAMNHSTYSAPSPVNATSEPDSQAGPASPTESSTSADDAAGGNRRTSGRIQQLQGSLGINVNPFRTGGPPGGFRKTGSAGGGGNSIMTTGDQYAHTHGMGGIPMPGMGAAIPMPGLAKAGIRIPGMAPADASSAEAETASAAASLEASHATMTRATGPKRRGPTRPPPGAVRVPFPGATEPTAVEEPAQSPVEAPSASLSTPEPAAGVLFEAPPAATLMQAEPVTPAPLFGYAAPEPAPAAVQPPSFDSTPSEPVSLAGLSLNDPPQQSAATSLFGDAPTTPSAVPTQAPAPVPAPVPAPQNAAPPQAKPSSTLFGPNAGGDESSDSDWSDDDAPKGSSQGTLYGAANPPPVFSAPTPTSVASSSSVTSAGSTGNLFGASSSSNEADSLFGAPTPAPAPTPVPAPAPTPAPAPVARVPSGSDSLFGPPPTAPAGAVPVVRPPEQYTSLFGGDDDSDDSDSDDEGGLFGTGLPTSR</sequence>